<reference evidence="3" key="1">
    <citation type="journal article" date="2023" name="bioRxiv">
        <title>Scaffold-level genome assemblies of two parasitoid biocontrol wasps reveal the parthenogenesis mechanism and an associated novel virus.</title>
        <authorList>
            <person name="Inwood S."/>
            <person name="Skelly J."/>
            <person name="Guhlin J."/>
            <person name="Harrop T."/>
            <person name="Goldson S."/>
            <person name="Dearden P."/>
        </authorList>
    </citation>
    <scope>NUCLEOTIDE SEQUENCE</scope>
    <source>
        <strain evidence="3">Irish</strain>
        <tissue evidence="3">Whole body</tissue>
    </source>
</reference>
<dbReference type="EMBL" id="JAQQBS010001423">
    <property type="protein sequence ID" value="KAK0160898.1"/>
    <property type="molecule type" value="Genomic_DNA"/>
</dbReference>
<dbReference type="Proteomes" id="UP001168990">
    <property type="component" value="Unassembled WGS sequence"/>
</dbReference>
<feature type="domain" description="MoaB/Mog" evidence="2">
    <location>
        <begin position="38"/>
        <end position="198"/>
    </location>
</feature>
<dbReference type="PANTHER" id="PTHR13939:SF0">
    <property type="entry name" value="NMN AMIDOHYDROLASE-LIKE PROTEIN YFAY"/>
    <property type="match status" value="1"/>
</dbReference>
<protein>
    <recommendedName>
        <fullName evidence="2">MoaB/Mog domain-containing protein</fullName>
    </recommendedName>
</protein>
<dbReference type="AlphaFoldDB" id="A0AA39CAL8"/>
<dbReference type="SUPFAM" id="SSF53218">
    <property type="entry name" value="Molybdenum cofactor biosynthesis proteins"/>
    <property type="match status" value="1"/>
</dbReference>
<dbReference type="SMART" id="SM00852">
    <property type="entry name" value="MoCF_biosynth"/>
    <property type="match status" value="1"/>
</dbReference>
<dbReference type="InterPro" id="IPR001453">
    <property type="entry name" value="MoaB/Mog_dom"/>
</dbReference>
<proteinExistence type="inferred from homology"/>
<name>A0AA39CAL8_9HYME</name>
<evidence type="ECO:0000259" key="2">
    <source>
        <dbReference type="SMART" id="SM00852"/>
    </source>
</evidence>
<comment type="similarity">
    <text evidence="1">In the N-terminal section; belongs to the MoaB/Mog family.</text>
</comment>
<gene>
    <name evidence="3" type="ORF">PV328_008257</name>
</gene>
<dbReference type="InterPro" id="IPR056596">
    <property type="entry name" value="FLAD1_M"/>
</dbReference>
<dbReference type="Gene3D" id="3.40.980.10">
    <property type="entry name" value="MoaB/Mog-like domain"/>
    <property type="match status" value="1"/>
</dbReference>
<evidence type="ECO:0000313" key="4">
    <source>
        <dbReference type="Proteomes" id="UP001168990"/>
    </source>
</evidence>
<reference evidence="3" key="2">
    <citation type="submission" date="2023-03" db="EMBL/GenBank/DDBJ databases">
        <authorList>
            <person name="Inwood S.N."/>
            <person name="Skelly J.G."/>
            <person name="Guhlin J."/>
            <person name="Harrop T.W.R."/>
            <person name="Goldson S.G."/>
            <person name="Dearden P.K."/>
        </authorList>
    </citation>
    <scope>NUCLEOTIDE SEQUENCE</scope>
    <source>
        <strain evidence="3">Irish</strain>
        <tissue evidence="3">Whole body</tissue>
    </source>
</reference>
<keyword evidence="4" id="KW-1185">Reference proteome</keyword>
<dbReference type="Pfam" id="PF00994">
    <property type="entry name" value="MoCF_biosynth"/>
    <property type="match status" value="1"/>
</dbReference>
<evidence type="ECO:0000313" key="3">
    <source>
        <dbReference type="EMBL" id="KAK0160898.1"/>
    </source>
</evidence>
<dbReference type="Pfam" id="PF24102">
    <property type="entry name" value="FLAD1_M"/>
    <property type="match status" value="1"/>
</dbReference>
<dbReference type="InterPro" id="IPR050101">
    <property type="entry name" value="CinA"/>
</dbReference>
<dbReference type="CDD" id="cd00885">
    <property type="entry name" value="cinA"/>
    <property type="match status" value="1"/>
</dbReference>
<comment type="caution">
    <text evidence="3">The sequence shown here is derived from an EMBL/GenBank/DDBJ whole genome shotgun (WGS) entry which is preliminary data.</text>
</comment>
<organism evidence="3 4">
    <name type="scientific">Microctonus aethiopoides</name>
    <dbReference type="NCBI Taxonomy" id="144406"/>
    <lineage>
        <taxon>Eukaryota</taxon>
        <taxon>Metazoa</taxon>
        <taxon>Ecdysozoa</taxon>
        <taxon>Arthropoda</taxon>
        <taxon>Hexapoda</taxon>
        <taxon>Insecta</taxon>
        <taxon>Pterygota</taxon>
        <taxon>Neoptera</taxon>
        <taxon>Endopterygota</taxon>
        <taxon>Hymenoptera</taxon>
        <taxon>Apocrita</taxon>
        <taxon>Ichneumonoidea</taxon>
        <taxon>Braconidae</taxon>
        <taxon>Euphorinae</taxon>
        <taxon>Microctonus</taxon>
    </lineage>
</organism>
<sequence>MLRKCNLIFQKLNLLNFIKGGSMSFTSIGSVADEHTAGIIIIGDEILSGQQRDTNSHFICTHLYNCGVKVKKISVVCDDVEIIADEIRNYSSKYKYVITAGGVGPTHDDVTYEGLAKAFDDNLHYHPLILDIVKKLFNIQDETSPGLKLAYIPEKSSLKFGKQIQFPCINVENVYVFPGSPRYLEPSFQALCKDLFSGPTKFIKKKLYINVPEELFANALTTVSKEFPHVKFGSYPVADQSDYQVIVTIESDNEHDTDIAIKRFRDLAPSNIFKNIEI</sequence>
<accession>A0AA39CAL8</accession>
<dbReference type="PANTHER" id="PTHR13939">
    <property type="entry name" value="NICOTINAMIDE-NUCLEOTIDE AMIDOHYDROLASE PNCC"/>
    <property type="match status" value="1"/>
</dbReference>
<evidence type="ECO:0000256" key="1">
    <source>
        <dbReference type="ARBA" id="ARBA00007589"/>
    </source>
</evidence>
<dbReference type="InterPro" id="IPR036425">
    <property type="entry name" value="MoaB/Mog-like_dom_sf"/>
</dbReference>